<evidence type="ECO:0000313" key="4">
    <source>
        <dbReference type="RefSeq" id="XP_031562781.1"/>
    </source>
</evidence>
<dbReference type="SMART" id="SM00745">
    <property type="entry name" value="MIT"/>
    <property type="match status" value="1"/>
</dbReference>
<dbReference type="AlphaFoldDB" id="A0A6P8I5Y5"/>
<dbReference type="SUPFAM" id="SSF116846">
    <property type="entry name" value="MIT domain"/>
    <property type="match status" value="1"/>
</dbReference>
<dbReference type="GO" id="GO:0035091">
    <property type="term" value="F:phosphatidylinositol binding"/>
    <property type="evidence" value="ECO:0007669"/>
    <property type="project" value="InterPro"/>
</dbReference>
<dbReference type="Pfam" id="PF00787">
    <property type="entry name" value="PX"/>
    <property type="match status" value="1"/>
</dbReference>
<feature type="domain" description="PX" evidence="2">
    <location>
        <begin position="1"/>
        <end position="125"/>
    </location>
</feature>
<evidence type="ECO:0000256" key="1">
    <source>
        <dbReference type="SAM" id="MobiDB-lite"/>
    </source>
</evidence>
<dbReference type="OrthoDB" id="5989293at2759"/>
<protein>
    <submittedName>
        <fullName evidence="4">Ribosomal protein S6 kinase delta-1-like</fullName>
    </submittedName>
</protein>
<dbReference type="PROSITE" id="PS50195">
    <property type="entry name" value="PX"/>
    <property type="match status" value="1"/>
</dbReference>
<proteinExistence type="predicted"/>
<dbReference type="Gene3D" id="3.30.1520.10">
    <property type="entry name" value="Phox-like domain"/>
    <property type="match status" value="1"/>
</dbReference>
<name>A0A6P8I5Y5_ACTTE</name>
<dbReference type="InterPro" id="IPR036871">
    <property type="entry name" value="PX_dom_sf"/>
</dbReference>
<dbReference type="InterPro" id="IPR051866">
    <property type="entry name" value="Intracell_Sig-Traffick_Protein"/>
</dbReference>
<feature type="region of interest" description="Disordered" evidence="1">
    <location>
        <begin position="324"/>
        <end position="384"/>
    </location>
</feature>
<dbReference type="SMART" id="SM00312">
    <property type="entry name" value="PX"/>
    <property type="match status" value="1"/>
</dbReference>
<dbReference type="InParanoid" id="A0A6P8I5Y5"/>
<dbReference type="SUPFAM" id="SSF64268">
    <property type="entry name" value="PX domain"/>
    <property type="match status" value="1"/>
</dbReference>
<dbReference type="InterPro" id="IPR001683">
    <property type="entry name" value="PX_dom"/>
</dbReference>
<accession>A0A6P8I5Y5</accession>
<dbReference type="InterPro" id="IPR036181">
    <property type="entry name" value="MIT_dom_sf"/>
</dbReference>
<dbReference type="Pfam" id="PF04212">
    <property type="entry name" value="MIT"/>
    <property type="match status" value="1"/>
</dbReference>
<reference evidence="4" key="1">
    <citation type="submission" date="2025-08" db="UniProtKB">
        <authorList>
            <consortium name="RefSeq"/>
        </authorList>
    </citation>
    <scope>IDENTIFICATION</scope>
    <source>
        <tissue evidence="4">Tentacle</tissue>
    </source>
</reference>
<dbReference type="PANTHER" id="PTHR15508:SF8">
    <property type="entry name" value="LD24550P"/>
    <property type="match status" value="1"/>
</dbReference>
<dbReference type="CDD" id="cd02677">
    <property type="entry name" value="MIT_SNX15"/>
    <property type="match status" value="1"/>
</dbReference>
<dbReference type="KEGG" id="aten:116298443"/>
<dbReference type="RefSeq" id="XP_031562781.1">
    <property type="nucleotide sequence ID" value="XM_031706921.1"/>
</dbReference>
<evidence type="ECO:0000259" key="2">
    <source>
        <dbReference type="PROSITE" id="PS50195"/>
    </source>
</evidence>
<dbReference type="Gene3D" id="1.20.58.80">
    <property type="entry name" value="Phosphotransferase system, lactose/cellobiose-type IIA subunit"/>
    <property type="match status" value="1"/>
</dbReference>
<feature type="unsure residue" description="E or Q" evidence="4">
    <location>
        <position position="67"/>
    </location>
</feature>
<evidence type="ECO:0000313" key="3">
    <source>
        <dbReference type="Proteomes" id="UP000515163"/>
    </source>
</evidence>
<keyword evidence="3" id="KW-1185">Reference proteome</keyword>
<sequence length="548" mass="62384">MAEDEIRLYEVSDPRKSFAGHTVYRVSRKVCQDRFPGVVEEVVVWRRFNEFKKLQKDLLKLYNPKLEEVQFPCLPKATFFDRFDEAVIEERRRGSLNLLNFAASIPQLAKSQCFRNFFQGGIYQRSACSRSSSKTSSFSSDDGDITESHIVDKDGKCATTHDSDESQGYLELGGVWLCKQPSLVEGLDKTETNVDETIYEQSTDLVESQISADTPSFIRRSLSVEEGEEDVFGKKEVENSKEISWDLDGEDGQILRRTTTWLQRAISLCSEGDDIETLACEAENDEYVKELNFPKPFAVLESDCVGNSVINVQQILNTNRGSGIESKRETVTQEPTEILSEYRGNQKTKYEPCEPYNSPKSTSNQEDPGDFSVVSKENQKETTPCRFHPQDISFLSDSTGDDYLLAAAKVVRQALNFELDGQYEEAFHLYKKCVSLLLSGVQGEKDAKRRDAVRRKTAQYLLKAEALYTACVQESKELSENTFRRLNAVREDSNHHQEVPSQLQLANYSVIGIVGKVTIFLKFSESYYRVVMQPVYKFGWKVLGRKKL</sequence>
<dbReference type="Proteomes" id="UP000515163">
    <property type="component" value="Unplaced"/>
</dbReference>
<dbReference type="InterPro" id="IPR007330">
    <property type="entry name" value="MIT_dom"/>
</dbReference>
<dbReference type="PANTHER" id="PTHR15508">
    <property type="entry name" value="RIBOSOMAL PROTEIN S6 KINASE"/>
    <property type="match status" value="1"/>
</dbReference>
<dbReference type="FunCoup" id="A0A6P8I5Y5">
    <property type="interactions" value="612"/>
</dbReference>
<organism evidence="3 4">
    <name type="scientific">Actinia tenebrosa</name>
    <name type="common">Australian red waratah sea anemone</name>
    <dbReference type="NCBI Taxonomy" id="6105"/>
    <lineage>
        <taxon>Eukaryota</taxon>
        <taxon>Metazoa</taxon>
        <taxon>Cnidaria</taxon>
        <taxon>Anthozoa</taxon>
        <taxon>Hexacorallia</taxon>
        <taxon>Actiniaria</taxon>
        <taxon>Actiniidae</taxon>
        <taxon>Actinia</taxon>
    </lineage>
</organism>
<gene>
    <name evidence="4" type="primary">LOC116298443</name>
</gene>